<keyword evidence="2" id="KW-1185">Reference proteome</keyword>
<evidence type="ECO:0000313" key="1">
    <source>
        <dbReference type="EMBL" id="GIY71765.1"/>
    </source>
</evidence>
<name>A0AAV4VPB4_9ARAC</name>
<proteinExistence type="predicted"/>
<protein>
    <submittedName>
        <fullName evidence="1">Uncharacterized protein</fullName>
    </submittedName>
</protein>
<dbReference type="AlphaFoldDB" id="A0AAV4VPB4"/>
<reference evidence="1 2" key="1">
    <citation type="submission" date="2021-06" db="EMBL/GenBank/DDBJ databases">
        <title>Caerostris darwini draft genome.</title>
        <authorList>
            <person name="Kono N."/>
            <person name="Arakawa K."/>
        </authorList>
    </citation>
    <scope>NUCLEOTIDE SEQUENCE [LARGE SCALE GENOMIC DNA]</scope>
</reference>
<comment type="caution">
    <text evidence="1">The sequence shown here is derived from an EMBL/GenBank/DDBJ whole genome shotgun (WGS) entry which is preliminary data.</text>
</comment>
<organism evidence="1 2">
    <name type="scientific">Caerostris darwini</name>
    <dbReference type="NCBI Taxonomy" id="1538125"/>
    <lineage>
        <taxon>Eukaryota</taxon>
        <taxon>Metazoa</taxon>
        <taxon>Ecdysozoa</taxon>
        <taxon>Arthropoda</taxon>
        <taxon>Chelicerata</taxon>
        <taxon>Arachnida</taxon>
        <taxon>Araneae</taxon>
        <taxon>Araneomorphae</taxon>
        <taxon>Entelegynae</taxon>
        <taxon>Araneoidea</taxon>
        <taxon>Araneidae</taxon>
        <taxon>Caerostris</taxon>
    </lineage>
</organism>
<sequence>MLQILDTKCTIHFFKIMHLGENCSFISVVFSWYSETVKSTSFLAKFCLCTYTAGTKTFTFRECEISEYSEQLRPGVFEEKSNVLCEHNQAQSKERERKNKEYFSGK</sequence>
<accession>A0AAV4VPB4</accession>
<gene>
    <name evidence="1" type="ORF">CDAR_551131</name>
</gene>
<evidence type="ECO:0000313" key="2">
    <source>
        <dbReference type="Proteomes" id="UP001054837"/>
    </source>
</evidence>
<dbReference type="Proteomes" id="UP001054837">
    <property type="component" value="Unassembled WGS sequence"/>
</dbReference>
<dbReference type="EMBL" id="BPLQ01013385">
    <property type="protein sequence ID" value="GIY71765.1"/>
    <property type="molecule type" value="Genomic_DNA"/>
</dbReference>